<organism evidence="5 6">
    <name type="scientific">Vasconcelosia minhoensis LEGE 07310</name>
    <dbReference type="NCBI Taxonomy" id="915328"/>
    <lineage>
        <taxon>Bacteria</taxon>
        <taxon>Bacillati</taxon>
        <taxon>Cyanobacteriota</taxon>
        <taxon>Cyanophyceae</taxon>
        <taxon>Nodosilineales</taxon>
        <taxon>Cymatolegaceae</taxon>
        <taxon>Vasconcelosia</taxon>
        <taxon>Vasconcelosia minhoensis</taxon>
    </lineage>
</organism>
<sequence>MTLTLAHADYWDLFQAVQPDPGDRLGLRESYPSQLGQGYRYSNELRPGLELAVSDSCLKDDLVMTHRDRVHPLEYTFDQFYPAGKTQQRYSLCGSGLAPGEPWFVPGNTRIVSVNVHIEPVVFRQWLGLSEQLPVGLKPFMRSPDEKYYEHSGTPTAAMQMTVQQILTCPFQGMTQRLYLESKVWELMALLIEAVRPSQPPQTSAHRLKPDDVERIHYASKILRQRLLNPPSLMELARAVGINDHKLKVGFRQVFDTTVFGYLHELRMARSHQLLERGEMNVTAAAHAVGFANRGHFAAAFRRRYGVNPGMFMRQRRA</sequence>
<keyword evidence="6" id="KW-1185">Reference proteome</keyword>
<dbReference type="RefSeq" id="WP_193904497.1">
    <property type="nucleotide sequence ID" value="NZ_JADEXG010000001.1"/>
</dbReference>
<dbReference type="AlphaFoldDB" id="A0A8J7DK24"/>
<keyword evidence="1" id="KW-0805">Transcription regulation</keyword>
<reference evidence="5" key="1">
    <citation type="submission" date="2020-10" db="EMBL/GenBank/DDBJ databases">
        <authorList>
            <person name="Castelo-Branco R."/>
            <person name="Eusebio N."/>
            <person name="Adriana R."/>
            <person name="Vieira A."/>
            <person name="Brugerolle De Fraissinette N."/>
            <person name="Rezende De Castro R."/>
            <person name="Schneider M.P."/>
            <person name="Vasconcelos V."/>
            <person name="Leao P.N."/>
        </authorList>
    </citation>
    <scope>NUCLEOTIDE SEQUENCE</scope>
    <source>
        <strain evidence="5">LEGE 07310</strain>
    </source>
</reference>
<dbReference type="InterPro" id="IPR053142">
    <property type="entry name" value="PchR_regulatory_protein"/>
</dbReference>
<feature type="domain" description="HTH araC/xylS-type" evidence="4">
    <location>
        <begin position="217"/>
        <end position="315"/>
    </location>
</feature>
<name>A0A8J7DK24_9CYAN</name>
<dbReference type="PANTHER" id="PTHR47893">
    <property type="entry name" value="REGULATORY PROTEIN PCHR"/>
    <property type="match status" value="1"/>
</dbReference>
<dbReference type="PROSITE" id="PS00041">
    <property type="entry name" value="HTH_ARAC_FAMILY_1"/>
    <property type="match status" value="1"/>
</dbReference>
<dbReference type="Pfam" id="PF12833">
    <property type="entry name" value="HTH_18"/>
    <property type="match status" value="1"/>
</dbReference>
<keyword evidence="2" id="KW-0238">DNA-binding</keyword>
<proteinExistence type="predicted"/>
<dbReference type="SMART" id="SM00342">
    <property type="entry name" value="HTH_ARAC"/>
    <property type="match status" value="1"/>
</dbReference>
<dbReference type="Proteomes" id="UP000636505">
    <property type="component" value="Unassembled WGS sequence"/>
</dbReference>
<accession>A0A8J7DK24</accession>
<evidence type="ECO:0000313" key="6">
    <source>
        <dbReference type="Proteomes" id="UP000636505"/>
    </source>
</evidence>
<dbReference type="GO" id="GO:0003700">
    <property type="term" value="F:DNA-binding transcription factor activity"/>
    <property type="evidence" value="ECO:0007669"/>
    <property type="project" value="InterPro"/>
</dbReference>
<dbReference type="InterPro" id="IPR018060">
    <property type="entry name" value="HTH_AraC"/>
</dbReference>
<evidence type="ECO:0000256" key="1">
    <source>
        <dbReference type="ARBA" id="ARBA00023015"/>
    </source>
</evidence>
<protein>
    <submittedName>
        <fullName evidence="5">Helix-turn-helix transcriptional regulator</fullName>
    </submittedName>
</protein>
<comment type="caution">
    <text evidence="5">The sequence shown here is derived from an EMBL/GenBank/DDBJ whole genome shotgun (WGS) entry which is preliminary data.</text>
</comment>
<dbReference type="GO" id="GO:0043565">
    <property type="term" value="F:sequence-specific DNA binding"/>
    <property type="evidence" value="ECO:0007669"/>
    <property type="project" value="InterPro"/>
</dbReference>
<evidence type="ECO:0000256" key="2">
    <source>
        <dbReference type="ARBA" id="ARBA00023125"/>
    </source>
</evidence>
<keyword evidence="3" id="KW-0804">Transcription</keyword>
<dbReference type="InterPro" id="IPR009057">
    <property type="entry name" value="Homeodomain-like_sf"/>
</dbReference>
<dbReference type="PROSITE" id="PS01124">
    <property type="entry name" value="HTH_ARAC_FAMILY_2"/>
    <property type="match status" value="1"/>
</dbReference>
<dbReference type="PANTHER" id="PTHR47893:SF1">
    <property type="entry name" value="REGULATORY PROTEIN PCHR"/>
    <property type="match status" value="1"/>
</dbReference>
<dbReference type="InterPro" id="IPR018062">
    <property type="entry name" value="HTH_AraC-typ_CS"/>
</dbReference>
<evidence type="ECO:0000313" key="5">
    <source>
        <dbReference type="EMBL" id="MBE9075846.1"/>
    </source>
</evidence>
<dbReference type="SUPFAM" id="SSF46689">
    <property type="entry name" value="Homeodomain-like"/>
    <property type="match status" value="1"/>
</dbReference>
<dbReference type="EMBL" id="JADEXG010000001">
    <property type="protein sequence ID" value="MBE9075846.1"/>
    <property type="molecule type" value="Genomic_DNA"/>
</dbReference>
<dbReference type="Gene3D" id="1.10.10.60">
    <property type="entry name" value="Homeodomain-like"/>
    <property type="match status" value="1"/>
</dbReference>
<gene>
    <name evidence="5" type="ORF">IQ241_00785</name>
</gene>
<evidence type="ECO:0000256" key="3">
    <source>
        <dbReference type="ARBA" id="ARBA00023163"/>
    </source>
</evidence>
<evidence type="ECO:0000259" key="4">
    <source>
        <dbReference type="PROSITE" id="PS01124"/>
    </source>
</evidence>